<dbReference type="Proteomes" id="UP000232323">
    <property type="component" value="Unassembled WGS sequence"/>
</dbReference>
<comment type="caution">
    <text evidence="11">The sequence shown here is derived from an EMBL/GenBank/DDBJ whole genome shotgun (WGS) entry which is preliminary data.</text>
</comment>
<evidence type="ECO:0000256" key="9">
    <source>
        <dbReference type="SAM" id="SignalP"/>
    </source>
</evidence>
<dbReference type="EMBL" id="BEGY01000081">
    <property type="protein sequence ID" value="GAX82507.1"/>
    <property type="molecule type" value="Genomic_DNA"/>
</dbReference>
<dbReference type="OrthoDB" id="27095at2759"/>
<dbReference type="GO" id="GO:0072546">
    <property type="term" value="C:EMC complex"/>
    <property type="evidence" value="ECO:0007669"/>
    <property type="project" value="TreeGrafter"/>
</dbReference>
<dbReference type="InterPro" id="IPR013784">
    <property type="entry name" value="Carb-bd-like_fold"/>
</dbReference>
<feature type="compositionally biased region" description="Polar residues" evidence="7">
    <location>
        <begin position="180"/>
        <end position="191"/>
    </location>
</feature>
<keyword evidence="5 8" id="KW-1133">Transmembrane helix</keyword>
<sequence>METFKKFAALCILLCFRSTSASTVSGVVVTPNGKGAVHAVVHLFASDGQYITAYCDNDGSFTLRGVPAGSHLLQAHLMGYYFPEVRVDTLAKGMVSAFFVIPNTKQVQPLQEPLLIRPIGELQYFEKRSPVDIWSFVKSPMGIIIIFSVVVMFILPNMKVDPEDYKEMQQQLRGGEVPSSAESSGRQQQPARIQGGR</sequence>
<feature type="transmembrane region" description="Helical" evidence="8">
    <location>
        <begin position="133"/>
        <end position="155"/>
    </location>
</feature>
<dbReference type="PANTHER" id="PTHR13605">
    <property type="entry name" value="ER MEMBRANE PROTEIN COMPLEX SUBUNIT 7"/>
    <property type="match status" value="1"/>
</dbReference>
<evidence type="ECO:0000259" key="10">
    <source>
        <dbReference type="Pfam" id="PF09430"/>
    </source>
</evidence>
<evidence type="ECO:0000256" key="3">
    <source>
        <dbReference type="ARBA" id="ARBA00022692"/>
    </source>
</evidence>
<evidence type="ECO:0000256" key="6">
    <source>
        <dbReference type="ARBA" id="ARBA00023136"/>
    </source>
</evidence>
<dbReference type="AlphaFoldDB" id="A0A250XHF6"/>
<evidence type="ECO:0000256" key="4">
    <source>
        <dbReference type="ARBA" id="ARBA00022729"/>
    </source>
</evidence>
<keyword evidence="3 8" id="KW-0812">Transmembrane</keyword>
<comment type="similarity">
    <text evidence="2">Belongs to the EMC7 family.</text>
</comment>
<feature type="domain" description="ER membrane protein complex subunit 7 beta-sandwich" evidence="10">
    <location>
        <begin position="43"/>
        <end position="143"/>
    </location>
</feature>
<dbReference type="GO" id="GO:0030246">
    <property type="term" value="F:carbohydrate binding"/>
    <property type="evidence" value="ECO:0007669"/>
    <property type="project" value="InterPro"/>
</dbReference>
<dbReference type="PANTHER" id="PTHR13605:SF4">
    <property type="entry name" value="ER MEMBRANE PROTEIN COMPLEX SUBUNIT 7"/>
    <property type="match status" value="1"/>
</dbReference>
<feature type="region of interest" description="Disordered" evidence="7">
    <location>
        <begin position="166"/>
        <end position="197"/>
    </location>
</feature>
<dbReference type="Pfam" id="PF09430">
    <property type="entry name" value="EMC7_beta-sandw"/>
    <property type="match status" value="1"/>
</dbReference>
<evidence type="ECO:0000256" key="7">
    <source>
        <dbReference type="SAM" id="MobiDB-lite"/>
    </source>
</evidence>
<keyword evidence="4 9" id="KW-0732">Signal</keyword>
<evidence type="ECO:0000256" key="8">
    <source>
        <dbReference type="SAM" id="Phobius"/>
    </source>
</evidence>
<dbReference type="InterPro" id="IPR039163">
    <property type="entry name" value="EMC7"/>
</dbReference>
<evidence type="ECO:0000256" key="1">
    <source>
        <dbReference type="ARBA" id="ARBA00004167"/>
    </source>
</evidence>
<keyword evidence="12" id="KW-1185">Reference proteome</keyword>
<dbReference type="Gene3D" id="2.60.40.1120">
    <property type="entry name" value="Carboxypeptidase-like, regulatory domain"/>
    <property type="match status" value="1"/>
</dbReference>
<evidence type="ECO:0000256" key="5">
    <source>
        <dbReference type="ARBA" id="ARBA00022989"/>
    </source>
</evidence>
<proteinExistence type="inferred from homology"/>
<comment type="subcellular location">
    <subcellularLocation>
        <location evidence="1">Membrane</location>
        <topology evidence="1">Single-pass membrane protein</topology>
    </subcellularLocation>
</comment>
<protein>
    <recommendedName>
        <fullName evidence="10">ER membrane protein complex subunit 7 beta-sandwich domain-containing protein</fullName>
    </recommendedName>
</protein>
<dbReference type="SUPFAM" id="SSF49452">
    <property type="entry name" value="Starch-binding domain-like"/>
    <property type="match status" value="1"/>
</dbReference>
<dbReference type="InterPro" id="IPR019008">
    <property type="entry name" value="Beta_sandwich_EMC7"/>
</dbReference>
<name>A0A250XHF6_9CHLO</name>
<accession>A0A250XHF6</accession>
<reference evidence="11 12" key="1">
    <citation type="submission" date="2017-08" db="EMBL/GenBank/DDBJ databases">
        <title>Acidophilic green algal genome provides insights into adaptation to an acidic environment.</title>
        <authorList>
            <person name="Hirooka S."/>
            <person name="Hirose Y."/>
            <person name="Kanesaki Y."/>
            <person name="Higuchi S."/>
            <person name="Fujiwara T."/>
            <person name="Onuma R."/>
            <person name="Era A."/>
            <person name="Ohbayashi R."/>
            <person name="Uzuka A."/>
            <person name="Nozaki H."/>
            <person name="Yoshikawa H."/>
            <person name="Miyagishima S.Y."/>
        </authorList>
    </citation>
    <scope>NUCLEOTIDE SEQUENCE [LARGE SCALE GENOMIC DNA]</scope>
    <source>
        <strain evidence="11 12">NIES-2499</strain>
    </source>
</reference>
<dbReference type="STRING" id="1157962.A0A250XHF6"/>
<evidence type="ECO:0000313" key="11">
    <source>
        <dbReference type="EMBL" id="GAX82507.1"/>
    </source>
</evidence>
<gene>
    <name evidence="11" type="ORF">CEUSTIGMA_g9934.t1</name>
</gene>
<feature type="chain" id="PRO_5012287098" description="ER membrane protein complex subunit 7 beta-sandwich domain-containing protein" evidence="9">
    <location>
        <begin position="22"/>
        <end position="197"/>
    </location>
</feature>
<evidence type="ECO:0000313" key="12">
    <source>
        <dbReference type="Proteomes" id="UP000232323"/>
    </source>
</evidence>
<keyword evidence="6 8" id="KW-0472">Membrane</keyword>
<organism evidence="11 12">
    <name type="scientific">Chlamydomonas eustigma</name>
    <dbReference type="NCBI Taxonomy" id="1157962"/>
    <lineage>
        <taxon>Eukaryota</taxon>
        <taxon>Viridiplantae</taxon>
        <taxon>Chlorophyta</taxon>
        <taxon>core chlorophytes</taxon>
        <taxon>Chlorophyceae</taxon>
        <taxon>CS clade</taxon>
        <taxon>Chlamydomonadales</taxon>
        <taxon>Chlamydomonadaceae</taxon>
        <taxon>Chlamydomonas</taxon>
    </lineage>
</organism>
<feature type="signal peptide" evidence="9">
    <location>
        <begin position="1"/>
        <end position="21"/>
    </location>
</feature>
<evidence type="ECO:0000256" key="2">
    <source>
        <dbReference type="ARBA" id="ARBA00008880"/>
    </source>
</evidence>